<name>A0A1F6G7Z2_9BACT</name>
<evidence type="ECO:0000313" key="1">
    <source>
        <dbReference type="EMBL" id="OGG94221.1"/>
    </source>
</evidence>
<protein>
    <submittedName>
        <fullName evidence="1">Uncharacterized protein</fullName>
    </submittedName>
</protein>
<reference evidence="1 2" key="1">
    <citation type="journal article" date="2016" name="Nat. Commun.">
        <title>Thousands of microbial genomes shed light on interconnected biogeochemical processes in an aquifer system.</title>
        <authorList>
            <person name="Anantharaman K."/>
            <person name="Brown C.T."/>
            <person name="Hug L.A."/>
            <person name="Sharon I."/>
            <person name="Castelle C.J."/>
            <person name="Probst A.J."/>
            <person name="Thomas B.C."/>
            <person name="Singh A."/>
            <person name="Wilkins M.J."/>
            <person name="Karaoz U."/>
            <person name="Brodie E.L."/>
            <person name="Williams K.H."/>
            <person name="Hubbard S.S."/>
            <person name="Banfield J.F."/>
        </authorList>
    </citation>
    <scope>NUCLEOTIDE SEQUENCE [LARGE SCALE GENOMIC DNA]</scope>
</reference>
<gene>
    <name evidence="1" type="ORF">A2609_02860</name>
</gene>
<dbReference type="STRING" id="1798533.A2609_02860"/>
<accession>A0A1F6G7Z2</accession>
<dbReference type="AlphaFoldDB" id="A0A1F6G7Z2"/>
<sequence>MSFLSIFREKKKSQSVVLIDVTADSVAGAYALYKERETPILLYTRRLPLEMRADEPREQAMVRALTILGNELIREGAPILMRAIGNGNAGTILVSVGTPWQETKVRTENFERENPFVFTKSIVATALEKTSIVPEGKLLADESILSTVLNGYETHDPYGKHIRRASVMVLTSFIEKNISDVVVSALRGFFHTKHILMIAAGSLRYQAIRIAFPHERKPDSASLKQAIESADSEKLWIPGFPPKIVPVLASHIAGSVRQTTTTPPDLQLLLMALYYQHHSSDER</sequence>
<dbReference type="Proteomes" id="UP000176867">
    <property type="component" value="Unassembled WGS sequence"/>
</dbReference>
<proteinExistence type="predicted"/>
<evidence type="ECO:0000313" key="2">
    <source>
        <dbReference type="Proteomes" id="UP000176867"/>
    </source>
</evidence>
<organism evidence="1 2">
    <name type="scientific">Candidatus Kaiserbacteria bacterium RIFOXYD1_FULL_47_14</name>
    <dbReference type="NCBI Taxonomy" id="1798533"/>
    <lineage>
        <taxon>Bacteria</taxon>
        <taxon>Candidatus Kaiseribacteriota</taxon>
    </lineage>
</organism>
<comment type="caution">
    <text evidence="1">The sequence shown here is derived from an EMBL/GenBank/DDBJ whole genome shotgun (WGS) entry which is preliminary data.</text>
</comment>
<dbReference type="EMBL" id="MFMU01000001">
    <property type="protein sequence ID" value="OGG94221.1"/>
    <property type="molecule type" value="Genomic_DNA"/>
</dbReference>